<comment type="caution">
    <text evidence="3">The sequence shown here is derived from an EMBL/GenBank/DDBJ whole genome shotgun (WGS) entry which is preliminary data.</text>
</comment>
<name>A0AAN9G8L3_9CAEN</name>
<evidence type="ECO:0000256" key="2">
    <source>
        <dbReference type="SAM" id="SignalP"/>
    </source>
</evidence>
<feature type="signal peptide" evidence="2">
    <location>
        <begin position="1"/>
        <end position="22"/>
    </location>
</feature>
<feature type="chain" id="PRO_5042893853" evidence="2">
    <location>
        <begin position="23"/>
        <end position="216"/>
    </location>
</feature>
<keyword evidence="2" id="KW-0732">Signal</keyword>
<feature type="compositionally biased region" description="Basic and acidic residues" evidence="1">
    <location>
        <begin position="146"/>
        <end position="161"/>
    </location>
</feature>
<dbReference type="EMBL" id="JBAMIC010000012">
    <property type="protein sequence ID" value="KAK7099301.1"/>
    <property type="molecule type" value="Genomic_DNA"/>
</dbReference>
<feature type="region of interest" description="Disordered" evidence="1">
    <location>
        <begin position="101"/>
        <end position="193"/>
    </location>
</feature>
<accession>A0AAN9G8L3</accession>
<proteinExistence type="predicted"/>
<gene>
    <name evidence="3" type="ORF">V1264_003456</name>
</gene>
<reference evidence="3 4" key="1">
    <citation type="submission" date="2024-02" db="EMBL/GenBank/DDBJ databases">
        <title>Chromosome-scale genome assembly of the rough periwinkle Littorina saxatilis.</title>
        <authorList>
            <person name="De Jode A."/>
            <person name="Faria R."/>
            <person name="Formenti G."/>
            <person name="Sims Y."/>
            <person name="Smith T.P."/>
            <person name="Tracey A."/>
            <person name="Wood J.M.D."/>
            <person name="Zagrodzka Z.B."/>
            <person name="Johannesson K."/>
            <person name="Butlin R.K."/>
            <person name="Leder E.H."/>
        </authorList>
    </citation>
    <scope>NUCLEOTIDE SEQUENCE [LARGE SCALE GENOMIC DNA]</scope>
    <source>
        <strain evidence="3">Snail1</strain>
        <tissue evidence="3">Muscle</tissue>
    </source>
</reference>
<dbReference type="Proteomes" id="UP001374579">
    <property type="component" value="Unassembled WGS sequence"/>
</dbReference>
<keyword evidence="4" id="KW-1185">Reference proteome</keyword>
<evidence type="ECO:0000313" key="4">
    <source>
        <dbReference type="Proteomes" id="UP001374579"/>
    </source>
</evidence>
<dbReference type="AlphaFoldDB" id="A0AAN9G8L3"/>
<feature type="compositionally biased region" description="Basic and acidic residues" evidence="1">
    <location>
        <begin position="116"/>
        <end position="125"/>
    </location>
</feature>
<evidence type="ECO:0000256" key="1">
    <source>
        <dbReference type="SAM" id="MobiDB-lite"/>
    </source>
</evidence>
<protein>
    <submittedName>
        <fullName evidence="3">Uncharacterized protein</fullName>
    </submittedName>
</protein>
<feature type="compositionally biased region" description="Acidic residues" evidence="1">
    <location>
        <begin position="175"/>
        <end position="185"/>
    </location>
</feature>
<sequence length="216" mass="23210">MVSCSATFLLSCGLMIIYRASGEDCDTEDIGVAMQMSCQEEREMLSEASRHNDTAPLCQALEQYSQCIGPKIEGCKGEALMAFNVIKQQYAGEPYNCHITDTGDDEDGDFQNDVNSQHHDDDNDNHIVTNGPSDVMGGVTVSALPGKKEQVKNEEPPEDTKTTIPAPADSKQEGGDDDDDDDDDLTNAAGSSRSTHIISACTALVYVIASLTLPLV</sequence>
<evidence type="ECO:0000313" key="3">
    <source>
        <dbReference type="EMBL" id="KAK7099301.1"/>
    </source>
</evidence>
<organism evidence="3 4">
    <name type="scientific">Littorina saxatilis</name>
    <dbReference type="NCBI Taxonomy" id="31220"/>
    <lineage>
        <taxon>Eukaryota</taxon>
        <taxon>Metazoa</taxon>
        <taxon>Spiralia</taxon>
        <taxon>Lophotrochozoa</taxon>
        <taxon>Mollusca</taxon>
        <taxon>Gastropoda</taxon>
        <taxon>Caenogastropoda</taxon>
        <taxon>Littorinimorpha</taxon>
        <taxon>Littorinoidea</taxon>
        <taxon>Littorinidae</taxon>
        <taxon>Littorina</taxon>
    </lineage>
</organism>